<feature type="compositionally biased region" description="Acidic residues" evidence="3">
    <location>
        <begin position="172"/>
        <end position="182"/>
    </location>
</feature>
<dbReference type="PRINTS" id="PR00503">
    <property type="entry name" value="BROMODOMAIN"/>
</dbReference>
<gene>
    <name evidence="5" type="ORF">E3P99_00827</name>
</gene>
<dbReference type="Pfam" id="PF00439">
    <property type="entry name" value="Bromodomain"/>
    <property type="match status" value="1"/>
</dbReference>
<keyword evidence="6" id="KW-1185">Reference proteome</keyword>
<dbReference type="InterPro" id="IPR036427">
    <property type="entry name" value="Bromodomain-like_sf"/>
</dbReference>
<dbReference type="CDD" id="cd04369">
    <property type="entry name" value="Bromodomain"/>
    <property type="match status" value="1"/>
</dbReference>
<comment type="caution">
    <text evidence="5">The sequence shown here is derived from an EMBL/GenBank/DDBJ whole genome shotgun (WGS) entry which is preliminary data.</text>
</comment>
<dbReference type="OrthoDB" id="1742084at2759"/>
<dbReference type="InterPro" id="IPR001487">
    <property type="entry name" value="Bromodomain"/>
</dbReference>
<evidence type="ECO:0000313" key="5">
    <source>
        <dbReference type="EMBL" id="TIA91983.1"/>
    </source>
</evidence>
<feature type="compositionally biased region" description="Low complexity" evidence="3">
    <location>
        <begin position="186"/>
        <end position="206"/>
    </location>
</feature>
<feature type="domain" description="Bromo" evidence="4">
    <location>
        <begin position="58"/>
        <end position="128"/>
    </location>
</feature>
<reference evidence="5 6" key="1">
    <citation type="submission" date="2019-03" db="EMBL/GenBank/DDBJ databases">
        <title>Sequencing 23 genomes of Wallemia ichthyophaga.</title>
        <authorList>
            <person name="Gostincar C."/>
        </authorList>
    </citation>
    <scope>NUCLEOTIDE SEQUENCE [LARGE SCALE GENOMIC DNA]</scope>
    <source>
        <strain evidence="5 6">EXF-5753</strain>
    </source>
</reference>
<dbReference type="EMBL" id="SPNW01000009">
    <property type="protein sequence ID" value="TIA91983.1"/>
    <property type="molecule type" value="Genomic_DNA"/>
</dbReference>
<keyword evidence="1 2" id="KW-0103">Bromodomain</keyword>
<dbReference type="InterPro" id="IPR051831">
    <property type="entry name" value="Bromodomain_contain_prot"/>
</dbReference>
<dbReference type="Proteomes" id="UP000310189">
    <property type="component" value="Unassembled WGS sequence"/>
</dbReference>
<feature type="region of interest" description="Disordered" evidence="3">
    <location>
        <begin position="670"/>
        <end position="705"/>
    </location>
</feature>
<dbReference type="AlphaFoldDB" id="A0A4V4LTW0"/>
<organism evidence="5 6">
    <name type="scientific">Wallemia hederae</name>
    <dbReference type="NCBI Taxonomy" id="1540922"/>
    <lineage>
        <taxon>Eukaryota</taxon>
        <taxon>Fungi</taxon>
        <taxon>Dikarya</taxon>
        <taxon>Basidiomycota</taxon>
        <taxon>Wallemiomycotina</taxon>
        <taxon>Wallemiomycetes</taxon>
        <taxon>Wallemiales</taxon>
        <taxon>Wallemiaceae</taxon>
        <taxon>Wallemia</taxon>
    </lineage>
</organism>
<dbReference type="SUPFAM" id="SSF47370">
    <property type="entry name" value="Bromodomain"/>
    <property type="match status" value="1"/>
</dbReference>
<feature type="region of interest" description="Disordered" evidence="3">
    <location>
        <begin position="171"/>
        <end position="208"/>
    </location>
</feature>
<feature type="region of interest" description="Disordered" evidence="3">
    <location>
        <begin position="327"/>
        <end position="380"/>
    </location>
</feature>
<dbReference type="SMART" id="SM00297">
    <property type="entry name" value="BROMO"/>
    <property type="match status" value="1"/>
</dbReference>
<dbReference type="GO" id="GO:0006325">
    <property type="term" value="P:chromatin organization"/>
    <property type="evidence" value="ECO:0007669"/>
    <property type="project" value="UniProtKB-ARBA"/>
</dbReference>
<feature type="compositionally biased region" description="Low complexity" evidence="3">
    <location>
        <begin position="340"/>
        <end position="367"/>
    </location>
</feature>
<dbReference type="PANTHER" id="PTHR22881">
    <property type="entry name" value="BROMODOMAIN CONTAINING PROTEIN"/>
    <property type="match status" value="1"/>
</dbReference>
<sequence>MDYDDIFDTDLINVDSIINYGDFDTKRGDEEMNQAVDAAPKPSKSLSQSISDCIDALWDFDSEGIFHKPVNTKLVRDYNRVIKRPMDLSTVKAKSNSRSYKDMDALKADLLLIATNAKMYNPPGNYYHNKALDFESFLCHLLDQEASNYVIINDTRPAHQSLPIAWGVYSGDEQEEDSSEENDVNRTSLSPSRSRSASSSKHPSQPTQLLPFDREKFLNYLRLYSEPNPVVPINTPSIFAKKSRIQKKRLSRREIEALERDPYPKNADGSIRAEEFDDPWSIIPQKRSYNTPLLLPVCTPQSEPNFRPTSLPSQPGFYFKYTAYEKPKHQQHSQMHTPRSQSQTPQLSSQPQTPQPQPQTQLQPQPSITLDASRDTDGPRQATVLDYGAYKGVPCILSRGDQHLFKTAYQLQGDAMMHTLSKITSDELSTRIHKHLDEKFGPVTSIPGNGGWEVFYRNYLHDQIKNSVEYIDDIYFGGAQGKAYMKSLSNFVKQSLSDCGMDHTDTRAQYLLDRVSKTYTSKLATESATLKSVLDAQDGAIIDDSIRQSFEYYTQNRPQEVRNLAYKSYLRSEASRVDPQSLLLEDNLAELAKSPYEDIHARPESDPAGVLASLKKMAASVNASASANADADVQLETEQMEVDDDYSELDEIKKSVSKVPPDMAVFKVTAPPLPKPTTSKRAKRTSRSAAAKMKQDEETNANANAKAADSLDANNARVELLKVALKLPAGHLVAGHYQPL</sequence>
<protein>
    <recommendedName>
        <fullName evidence="4">Bromo domain-containing protein</fullName>
    </recommendedName>
</protein>
<dbReference type="PANTHER" id="PTHR22881:SF27">
    <property type="entry name" value="BROMODOMAIN CONTAINING 7_9"/>
    <property type="match status" value="1"/>
</dbReference>
<proteinExistence type="predicted"/>
<evidence type="ECO:0000256" key="1">
    <source>
        <dbReference type="ARBA" id="ARBA00023117"/>
    </source>
</evidence>
<evidence type="ECO:0000259" key="4">
    <source>
        <dbReference type="PROSITE" id="PS50014"/>
    </source>
</evidence>
<name>A0A4V4LTW0_9BASI</name>
<evidence type="ECO:0000313" key="6">
    <source>
        <dbReference type="Proteomes" id="UP000310189"/>
    </source>
</evidence>
<dbReference type="Gene3D" id="1.20.920.10">
    <property type="entry name" value="Bromodomain-like"/>
    <property type="match status" value="1"/>
</dbReference>
<dbReference type="PROSITE" id="PS50014">
    <property type="entry name" value="BROMODOMAIN_2"/>
    <property type="match status" value="1"/>
</dbReference>
<evidence type="ECO:0000256" key="3">
    <source>
        <dbReference type="SAM" id="MobiDB-lite"/>
    </source>
</evidence>
<accession>A0A4V4LTW0</accession>
<evidence type="ECO:0000256" key="2">
    <source>
        <dbReference type="PROSITE-ProRule" id="PRU00035"/>
    </source>
</evidence>